<evidence type="ECO:0000256" key="5">
    <source>
        <dbReference type="PROSITE-ProRule" id="PRU01248"/>
    </source>
</evidence>
<gene>
    <name evidence="8" type="ORF">CKF54_03750</name>
</gene>
<dbReference type="Pfam" id="PF00589">
    <property type="entry name" value="Phage_integrase"/>
    <property type="match status" value="1"/>
</dbReference>
<dbReference type="NCBIfam" id="NF001399">
    <property type="entry name" value="PRK00283.1"/>
    <property type="match status" value="1"/>
</dbReference>
<dbReference type="PANTHER" id="PTHR30349">
    <property type="entry name" value="PHAGE INTEGRASE-RELATED"/>
    <property type="match status" value="1"/>
</dbReference>
<keyword evidence="9" id="KW-1185">Reference proteome</keyword>
<comment type="caution">
    <text evidence="8">The sequence shown here is derived from an EMBL/GenBank/DDBJ whole genome shotgun (WGS) entry which is preliminary data.</text>
</comment>
<dbReference type="OrthoDB" id="9801717at2"/>
<dbReference type="EMBL" id="NRHC01000040">
    <property type="protein sequence ID" value="RIY32925.1"/>
    <property type="molecule type" value="Genomic_DNA"/>
</dbReference>
<dbReference type="Pfam" id="PF02899">
    <property type="entry name" value="Phage_int_SAM_1"/>
    <property type="match status" value="1"/>
</dbReference>
<protein>
    <recommendedName>
        <fullName evidence="10">Integrase/recombinase XerD</fullName>
    </recommendedName>
</protein>
<keyword evidence="4" id="KW-0233">DNA recombination</keyword>
<organism evidence="8 9">
    <name type="scientific">Psittacicella hinzii</name>
    <dbReference type="NCBI Taxonomy" id="2028575"/>
    <lineage>
        <taxon>Bacteria</taxon>
        <taxon>Pseudomonadati</taxon>
        <taxon>Pseudomonadota</taxon>
        <taxon>Gammaproteobacteria</taxon>
        <taxon>Pasteurellales</taxon>
        <taxon>Psittacicellaceae</taxon>
        <taxon>Psittacicella</taxon>
    </lineage>
</organism>
<dbReference type="GO" id="GO:0007059">
    <property type="term" value="P:chromosome segregation"/>
    <property type="evidence" value="ECO:0007669"/>
    <property type="project" value="UniProtKB-KW"/>
</dbReference>
<dbReference type="PROSITE" id="PS51900">
    <property type="entry name" value="CB"/>
    <property type="match status" value="1"/>
</dbReference>
<evidence type="ECO:0008006" key="10">
    <source>
        <dbReference type="Google" id="ProtNLM"/>
    </source>
</evidence>
<evidence type="ECO:0000256" key="3">
    <source>
        <dbReference type="ARBA" id="ARBA00023125"/>
    </source>
</evidence>
<feature type="domain" description="Tyr recombinase" evidence="6">
    <location>
        <begin position="110"/>
        <end position="293"/>
    </location>
</feature>
<dbReference type="AlphaFoldDB" id="A0A3A1Y5N4"/>
<dbReference type="InterPro" id="IPR004107">
    <property type="entry name" value="Integrase_SAM-like_N"/>
</dbReference>
<dbReference type="GO" id="GO:0015074">
    <property type="term" value="P:DNA integration"/>
    <property type="evidence" value="ECO:0007669"/>
    <property type="project" value="UniProtKB-KW"/>
</dbReference>
<dbReference type="InterPro" id="IPR050090">
    <property type="entry name" value="Tyrosine_recombinase_XerCD"/>
</dbReference>
<dbReference type="PROSITE" id="PS51898">
    <property type="entry name" value="TYR_RECOMBINASE"/>
    <property type="match status" value="1"/>
</dbReference>
<dbReference type="GO" id="GO:0006310">
    <property type="term" value="P:DNA recombination"/>
    <property type="evidence" value="ECO:0007669"/>
    <property type="project" value="UniProtKB-KW"/>
</dbReference>
<proteinExistence type="predicted"/>
<dbReference type="GO" id="GO:0003677">
    <property type="term" value="F:DNA binding"/>
    <property type="evidence" value="ECO:0007669"/>
    <property type="project" value="UniProtKB-UniRule"/>
</dbReference>
<dbReference type="SUPFAM" id="SSF56349">
    <property type="entry name" value="DNA breaking-rejoining enzymes"/>
    <property type="match status" value="1"/>
</dbReference>
<keyword evidence="1" id="KW-0159">Chromosome partition</keyword>
<accession>A0A3A1Y5N4</accession>
<dbReference type="InterPro" id="IPR044068">
    <property type="entry name" value="CB"/>
</dbReference>
<evidence type="ECO:0000256" key="1">
    <source>
        <dbReference type="ARBA" id="ARBA00022829"/>
    </source>
</evidence>
<evidence type="ECO:0000313" key="8">
    <source>
        <dbReference type="EMBL" id="RIY32925.1"/>
    </source>
</evidence>
<name>A0A3A1Y5N4_9GAMM</name>
<dbReference type="Proteomes" id="UP000265691">
    <property type="component" value="Unassembled WGS sequence"/>
</dbReference>
<evidence type="ECO:0000259" key="7">
    <source>
        <dbReference type="PROSITE" id="PS51900"/>
    </source>
</evidence>
<dbReference type="InterPro" id="IPR002104">
    <property type="entry name" value="Integrase_catalytic"/>
</dbReference>
<feature type="domain" description="Core-binding (CB)" evidence="7">
    <location>
        <begin position="3"/>
        <end position="89"/>
    </location>
</feature>
<keyword evidence="3 5" id="KW-0238">DNA-binding</keyword>
<dbReference type="Gene3D" id="1.10.443.10">
    <property type="entry name" value="Intergrase catalytic core"/>
    <property type="match status" value="1"/>
</dbReference>
<dbReference type="PANTHER" id="PTHR30349:SF81">
    <property type="entry name" value="TYROSINE RECOMBINASE XERC"/>
    <property type="match status" value="1"/>
</dbReference>
<reference evidence="8 9" key="1">
    <citation type="submission" date="2017-08" db="EMBL/GenBank/DDBJ databases">
        <title>Reclassification of Bisgaard taxon 37 and 44.</title>
        <authorList>
            <person name="Christensen H."/>
        </authorList>
    </citation>
    <scope>NUCLEOTIDE SEQUENCE [LARGE SCALE GENOMIC DNA]</scope>
    <source>
        <strain evidence="8 9">B96_3</strain>
    </source>
</reference>
<evidence type="ECO:0000259" key="6">
    <source>
        <dbReference type="PROSITE" id="PS51898"/>
    </source>
</evidence>
<evidence type="ECO:0000256" key="2">
    <source>
        <dbReference type="ARBA" id="ARBA00022908"/>
    </source>
</evidence>
<dbReference type="InterPro" id="IPR013762">
    <property type="entry name" value="Integrase-like_cat_sf"/>
</dbReference>
<dbReference type="InterPro" id="IPR011010">
    <property type="entry name" value="DNA_brk_join_enz"/>
</dbReference>
<dbReference type="Gene3D" id="1.10.150.130">
    <property type="match status" value="1"/>
</dbReference>
<keyword evidence="2" id="KW-0229">DNA integration</keyword>
<dbReference type="CDD" id="cd00798">
    <property type="entry name" value="INT_XerDC_C"/>
    <property type="match status" value="1"/>
</dbReference>
<dbReference type="InterPro" id="IPR010998">
    <property type="entry name" value="Integrase_recombinase_N"/>
</dbReference>
<dbReference type="RefSeq" id="WP_119524946.1">
    <property type="nucleotide sequence ID" value="NZ_NRHC01000040.1"/>
</dbReference>
<sequence length="314" mass="36563">MSKNNAQLINSFIQNVSLVEQKSENTVTSYYYNLSKFYKWNYEQQNLNFAEMDTDYINLYFIQALEENISVNTLRHWLVTIRLFFRYLFAQGIISVDPTLKMSLPKAIRPKMVYLTEEQMQLLLKQPDLSKAKGLRDRAMLELIYSSGLRISELVNLTFNQLDSKNLTLRIKGKGSKTRIVPVSNLAYFHLNNYLTHYRHQQEVTSDYIFVNASGNPMTRANFWQRIRNYAEKCFNFDLTGFGPHSLRHSFATHMLNHGADIRSVQSLLGHASLQATQIYTHVANEHLKQLHEEFSAESASKVKLDFNAKKKKK</sequence>
<evidence type="ECO:0000256" key="4">
    <source>
        <dbReference type="ARBA" id="ARBA00023172"/>
    </source>
</evidence>
<evidence type="ECO:0000313" key="9">
    <source>
        <dbReference type="Proteomes" id="UP000265691"/>
    </source>
</evidence>